<dbReference type="GeneID" id="39981246"/>
<reference evidence="1 2" key="1">
    <citation type="submission" date="2017-03" db="EMBL/GenBank/DDBJ databases">
        <title>An alternative strategy for trypanosome survival in the mammalian bloodstream revealed through genome and transcriptome analysis of the ubiquitous bovine parasite Trypanosoma (Megatrypanum) theileri.</title>
        <authorList>
            <person name="Kelly S."/>
            <person name="Ivens A."/>
            <person name="Mott A."/>
            <person name="O'Neill E."/>
            <person name="Emms D."/>
            <person name="Macleod O."/>
            <person name="Voorheis P."/>
            <person name="Matthews J."/>
            <person name="Matthews K."/>
            <person name="Carrington M."/>
        </authorList>
    </citation>
    <scope>NUCLEOTIDE SEQUENCE [LARGE SCALE GENOMIC DNA]</scope>
    <source>
        <strain evidence="1">Edinburgh</strain>
    </source>
</reference>
<dbReference type="VEuPathDB" id="TriTrypDB:TM35_000021480"/>
<sequence>RERERLREHIGRNAFFSFNFFFVLRDHRSLWRFFPILEISAQHVFAEGKKILYYLLLSVDASAHELGGEKSLNNLLGTCIHPECTHPRGAGKCEIYIRTVGVTTVAGTVTLRLHFIGELCKSYGVGFFLFTFLGKRKCTAVCVWG</sequence>
<comment type="caution">
    <text evidence="1">The sequence shown here is derived from an EMBL/GenBank/DDBJ whole genome shotgun (WGS) entry which is preliminary data.</text>
</comment>
<dbReference type="RefSeq" id="XP_028886888.1">
    <property type="nucleotide sequence ID" value="XM_029021466.1"/>
</dbReference>
<accession>A0A1X0P7B7</accession>
<keyword evidence="2" id="KW-1185">Reference proteome</keyword>
<name>A0A1X0P7B7_9TRYP</name>
<dbReference type="Proteomes" id="UP000192257">
    <property type="component" value="Unassembled WGS sequence"/>
</dbReference>
<protein>
    <submittedName>
        <fullName evidence="1">Uncharacterized protein</fullName>
    </submittedName>
</protein>
<evidence type="ECO:0000313" key="2">
    <source>
        <dbReference type="Proteomes" id="UP000192257"/>
    </source>
</evidence>
<gene>
    <name evidence="1" type="ORF">TM35_000021480</name>
</gene>
<evidence type="ECO:0000313" key="1">
    <source>
        <dbReference type="EMBL" id="ORC92822.1"/>
    </source>
</evidence>
<dbReference type="EMBL" id="NBCO01000002">
    <property type="protein sequence ID" value="ORC92822.1"/>
    <property type="molecule type" value="Genomic_DNA"/>
</dbReference>
<organism evidence="1 2">
    <name type="scientific">Trypanosoma theileri</name>
    <dbReference type="NCBI Taxonomy" id="67003"/>
    <lineage>
        <taxon>Eukaryota</taxon>
        <taxon>Discoba</taxon>
        <taxon>Euglenozoa</taxon>
        <taxon>Kinetoplastea</taxon>
        <taxon>Metakinetoplastina</taxon>
        <taxon>Trypanosomatida</taxon>
        <taxon>Trypanosomatidae</taxon>
        <taxon>Trypanosoma</taxon>
    </lineage>
</organism>
<proteinExistence type="predicted"/>
<feature type="non-terminal residue" evidence="1">
    <location>
        <position position="1"/>
    </location>
</feature>
<dbReference type="AlphaFoldDB" id="A0A1X0P7B7"/>